<dbReference type="AlphaFoldDB" id="A0A1U7H1G5"/>
<dbReference type="EMBL" id="MRCA01000003">
    <property type="protein sequence ID" value="OKH14814.1"/>
    <property type="molecule type" value="Genomic_DNA"/>
</dbReference>
<comment type="caution">
    <text evidence="1">The sequence shown here is derived from an EMBL/GenBank/DDBJ whole genome shotgun (WGS) entry which is preliminary data.</text>
</comment>
<name>A0A1U7H1G5_9CYAN</name>
<dbReference type="RefSeq" id="WP_073555411.1">
    <property type="nucleotide sequence ID" value="NZ_MRCA01000003.1"/>
</dbReference>
<gene>
    <name evidence="1" type="ORF">NIES592_08025</name>
</gene>
<dbReference type="OrthoDB" id="9950569at2"/>
<accession>A0A1U7H1G5</accession>
<reference evidence="1 2" key="1">
    <citation type="submission" date="2016-11" db="EMBL/GenBank/DDBJ databases">
        <title>Draft Genome Sequences of Nine Cyanobacterial Strains from Diverse Habitats.</title>
        <authorList>
            <person name="Zhu T."/>
            <person name="Hou S."/>
            <person name="Lu X."/>
            <person name="Hess W.R."/>
        </authorList>
    </citation>
    <scope>NUCLEOTIDE SEQUENCE [LARGE SCALE GENOMIC DNA]</scope>
    <source>
        <strain evidence="1 2">NIES-592</strain>
    </source>
</reference>
<organism evidence="1 2">
    <name type="scientific">Fischerella major NIES-592</name>
    <dbReference type="NCBI Taxonomy" id="210994"/>
    <lineage>
        <taxon>Bacteria</taxon>
        <taxon>Bacillati</taxon>
        <taxon>Cyanobacteriota</taxon>
        <taxon>Cyanophyceae</taxon>
        <taxon>Nostocales</taxon>
        <taxon>Hapalosiphonaceae</taxon>
        <taxon>Fischerella</taxon>
    </lineage>
</organism>
<proteinExistence type="predicted"/>
<sequence length="302" mass="34542">MTTSNITILKEDEAIKKQQLEESVIAGIESGKRGFQQATQALLRIDELGLWRDEAVSFDAYRQKFKAVLEDLDITDRHLNRLIAAEKCVQMLRPMGLNISQYKERQIRPLTQLKEPKQVQQAYKRALDIAQIKGEDLNYMHVQKAVEEIKPPKVRLPKPPRPPIGATVRILPHYPDEEFHGVEGVIIQHPSIDRCIVRFDDQTSKLIPDNMLVRVEEIREITSVKEENKLKARSLGLKTGLQALPDVERNEGMPTEAQQLETEMAIAAFLRILPKLSHQQKELIYEQLIKSSFVPSMQEVAA</sequence>
<evidence type="ECO:0000313" key="2">
    <source>
        <dbReference type="Proteomes" id="UP000186391"/>
    </source>
</evidence>
<evidence type="ECO:0000313" key="1">
    <source>
        <dbReference type="EMBL" id="OKH14814.1"/>
    </source>
</evidence>
<keyword evidence="2" id="KW-1185">Reference proteome</keyword>
<dbReference type="Proteomes" id="UP000186391">
    <property type="component" value="Unassembled WGS sequence"/>
</dbReference>
<protein>
    <submittedName>
        <fullName evidence="1">Uncharacterized protein</fullName>
    </submittedName>
</protein>